<comment type="caution">
    <text evidence="1">The sequence shown here is derived from an EMBL/GenBank/DDBJ whole genome shotgun (WGS) entry which is preliminary data.</text>
</comment>
<evidence type="ECO:0000313" key="2">
    <source>
        <dbReference type="Proteomes" id="UP000796761"/>
    </source>
</evidence>
<dbReference type="EMBL" id="SWJQ01000546">
    <property type="protein sequence ID" value="TRZ13036.1"/>
    <property type="molecule type" value="Genomic_DNA"/>
</dbReference>
<proteinExistence type="predicted"/>
<sequence length="145" mass="16435">MDVSQSQPKSSFPSAIDPGGSWQQRSWFLTLYNPEGNSVWDFNSSKPRIPKFTSLEGAHPFHQERHRKLSPTPTPTFQLLQLTGQILIGNYNSINCGWWIIGSVRKALRQGRLVDGSRILLWSCGGRDNRKQLGFLRQRIGRGLA</sequence>
<gene>
    <name evidence="1" type="ORF">HGM15179_014067</name>
</gene>
<dbReference type="Proteomes" id="UP000796761">
    <property type="component" value="Unassembled WGS sequence"/>
</dbReference>
<reference evidence="1" key="1">
    <citation type="submission" date="2019-04" db="EMBL/GenBank/DDBJ databases">
        <title>Genome assembly of Zosterops borbonicus 15179.</title>
        <authorList>
            <person name="Leroy T."/>
            <person name="Anselmetti Y."/>
            <person name="Tilak M.-K."/>
            <person name="Nabholz B."/>
        </authorList>
    </citation>
    <scope>NUCLEOTIDE SEQUENCE</scope>
    <source>
        <strain evidence="1">HGM_15179</strain>
        <tissue evidence="1">Muscle</tissue>
    </source>
</reference>
<accession>A0A8K1LGM0</accession>
<keyword evidence="2" id="KW-1185">Reference proteome</keyword>
<dbReference type="AlphaFoldDB" id="A0A8K1LGM0"/>
<organism evidence="1 2">
    <name type="scientific">Zosterops borbonicus</name>
    <dbReference type="NCBI Taxonomy" id="364589"/>
    <lineage>
        <taxon>Eukaryota</taxon>
        <taxon>Metazoa</taxon>
        <taxon>Chordata</taxon>
        <taxon>Craniata</taxon>
        <taxon>Vertebrata</taxon>
        <taxon>Euteleostomi</taxon>
        <taxon>Archelosauria</taxon>
        <taxon>Archosauria</taxon>
        <taxon>Dinosauria</taxon>
        <taxon>Saurischia</taxon>
        <taxon>Theropoda</taxon>
        <taxon>Coelurosauria</taxon>
        <taxon>Aves</taxon>
        <taxon>Neognathae</taxon>
        <taxon>Neoaves</taxon>
        <taxon>Telluraves</taxon>
        <taxon>Australaves</taxon>
        <taxon>Passeriformes</taxon>
        <taxon>Sylvioidea</taxon>
        <taxon>Zosteropidae</taxon>
        <taxon>Zosterops</taxon>
    </lineage>
</organism>
<name>A0A8K1LGM0_9PASS</name>
<protein>
    <submittedName>
        <fullName evidence="1">Uncharacterized protein</fullName>
    </submittedName>
</protein>
<evidence type="ECO:0000313" key="1">
    <source>
        <dbReference type="EMBL" id="TRZ13036.1"/>
    </source>
</evidence>